<dbReference type="Gene3D" id="3.30.1240.10">
    <property type="match status" value="1"/>
</dbReference>
<dbReference type="SFLD" id="SFLDS00003">
    <property type="entry name" value="Haloacid_Dehalogenase"/>
    <property type="match status" value="1"/>
</dbReference>
<sequence>MMIKAVVTDMDGTFLDDTGRFNRKRFEQVLVQLEARNIPFIVASGNQLERLLDLFAGFEHRILFLAENGGLFYYRGEMLFRKVLESSVIEKLVDHYKDQVEDYCLMVSSDTTIYIDERSPQPFSETGLAITEVQLQAFWDKIVRLKDLRDVLEDKTIIHAGFWVKEELVDRLVADCNQIFGGEVLAVTSGYGSVSILPKGIHKAWGLEQILEPLGIKAGDVLAFGDSDNDLELLSYAGHSYAMDNATARVKAVAKHIAPSHVDQGVLTVIEEYLEGEADATTKD</sequence>
<dbReference type="Pfam" id="PF08282">
    <property type="entry name" value="Hydrolase_3"/>
    <property type="match status" value="1"/>
</dbReference>
<dbReference type="GO" id="GO:0005829">
    <property type="term" value="C:cytosol"/>
    <property type="evidence" value="ECO:0007669"/>
    <property type="project" value="TreeGrafter"/>
</dbReference>
<dbReference type="EMBL" id="MSPT01000011">
    <property type="protein sequence ID" value="ONK27075.1"/>
    <property type="molecule type" value="Genomic_DNA"/>
</dbReference>
<protein>
    <recommendedName>
        <fullName evidence="5">Haloacid dehalogenase</fullName>
    </recommendedName>
</protein>
<evidence type="ECO:0000313" key="3">
    <source>
        <dbReference type="Proteomes" id="UP000188600"/>
    </source>
</evidence>
<dbReference type="AlphaFoldDB" id="A0AB36JRR5"/>
<accession>A0AB36JRR5</accession>
<dbReference type="InterPro" id="IPR036412">
    <property type="entry name" value="HAD-like_sf"/>
</dbReference>
<dbReference type="SUPFAM" id="SSF56784">
    <property type="entry name" value="HAD-like"/>
    <property type="match status" value="1"/>
</dbReference>
<keyword evidence="4" id="KW-1185">Reference proteome</keyword>
<gene>
    <name evidence="2" type="ORF">BVE84_06410</name>
    <name evidence="1" type="ORF">BVE86_05775</name>
</gene>
<reference evidence="3 4" key="1">
    <citation type="submission" date="2016-12" db="EMBL/GenBank/DDBJ databases">
        <authorList>
            <person name="Gulvik C.A."/>
        </authorList>
    </citation>
    <scope>NUCLEOTIDE SEQUENCE [LARGE SCALE GENOMIC DNA]</scope>
    <source>
        <strain evidence="2 4">12-5202</strain>
        <strain evidence="1 3">12-5291</strain>
    </source>
</reference>
<evidence type="ECO:0008006" key="5">
    <source>
        <dbReference type="Google" id="ProtNLM"/>
    </source>
</evidence>
<dbReference type="EMBL" id="MSPR01000011">
    <property type="protein sequence ID" value="ONK28508.1"/>
    <property type="molecule type" value="Genomic_DNA"/>
</dbReference>
<evidence type="ECO:0000313" key="2">
    <source>
        <dbReference type="EMBL" id="ONK28508.1"/>
    </source>
</evidence>
<dbReference type="RefSeq" id="WP_076996236.1">
    <property type="nucleotide sequence ID" value="NZ_MSPR01000011.1"/>
</dbReference>
<dbReference type="Gene3D" id="3.40.50.1000">
    <property type="entry name" value="HAD superfamily/HAD-like"/>
    <property type="match status" value="1"/>
</dbReference>
<dbReference type="InterPro" id="IPR023214">
    <property type="entry name" value="HAD_sf"/>
</dbReference>
<evidence type="ECO:0000313" key="4">
    <source>
        <dbReference type="Proteomes" id="UP000188946"/>
    </source>
</evidence>
<dbReference type="GO" id="GO:0000287">
    <property type="term" value="F:magnesium ion binding"/>
    <property type="evidence" value="ECO:0007669"/>
    <property type="project" value="TreeGrafter"/>
</dbReference>
<dbReference type="GO" id="GO:0016791">
    <property type="term" value="F:phosphatase activity"/>
    <property type="evidence" value="ECO:0007669"/>
    <property type="project" value="TreeGrafter"/>
</dbReference>
<dbReference type="CDD" id="cd07518">
    <property type="entry name" value="HAD_YbiV-Like"/>
    <property type="match status" value="1"/>
</dbReference>
<proteinExistence type="predicted"/>
<dbReference type="PANTHER" id="PTHR10000:SF53">
    <property type="entry name" value="5-AMINO-6-(5-PHOSPHO-D-RIBITYLAMINO)URACIL PHOSPHATASE YBJI-RELATED"/>
    <property type="match status" value="1"/>
</dbReference>
<dbReference type="PANTHER" id="PTHR10000">
    <property type="entry name" value="PHOSPHOSERINE PHOSPHATASE"/>
    <property type="match status" value="1"/>
</dbReference>
<organism evidence="1 3">
    <name type="scientific">Streptococcus azizii</name>
    <dbReference type="NCBI Taxonomy" id="1579424"/>
    <lineage>
        <taxon>Bacteria</taxon>
        <taxon>Bacillati</taxon>
        <taxon>Bacillota</taxon>
        <taxon>Bacilli</taxon>
        <taxon>Lactobacillales</taxon>
        <taxon>Streptococcaceae</taxon>
        <taxon>Streptococcus</taxon>
    </lineage>
</organism>
<dbReference type="NCBIfam" id="TIGR01484">
    <property type="entry name" value="HAD-SF-IIB"/>
    <property type="match status" value="1"/>
</dbReference>
<dbReference type="InterPro" id="IPR006379">
    <property type="entry name" value="HAD-SF_hydro_IIB"/>
</dbReference>
<comment type="caution">
    <text evidence="1">The sequence shown here is derived from an EMBL/GenBank/DDBJ whole genome shotgun (WGS) entry which is preliminary data.</text>
</comment>
<dbReference type="SFLD" id="SFLDG01140">
    <property type="entry name" value="C2.B:_Phosphomannomutase_and_P"/>
    <property type="match status" value="1"/>
</dbReference>
<evidence type="ECO:0000313" key="1">
    <source>
        <dbReference type="EMBL" id="ONK27075.1"/>
    </source>
</evidence>
<name>A0AB36JRR5_9STRE</name>
<dbReference type="Proteomes" id="UP000188600">
    <property type="component" value="Unassembled WGS sequence"/>
</dbReference>
<dbReference type="InterPro" id="IPR000150">
    <property type="entry name" value="Cof"/>
</dbReference>
<dbReference type="Proteomes" id="UP000188946">
    <property type="component" value="Unassembled WGS sequence"/>
</dbReference>
<dbReference type="PROSITE" id="PS01229">
    <property type="entry name" value="COF_2"/>
    <property type="match status" value="1"/>
</dbReference>
<dbReference type="NCBIfam" id="TIGR00099">
    <property type="entry name" value="Cof-subfamily"/>
    <property type="match status" value="1"/>
</dbReference>